<dbReference type="InterPro" id="IPR001300">
    <property type="entry name" value="Peptidase_C2_calpain_cat"/>
</dbReference>
<dbReference type="EMBL" id="JAFIRN010000013">
    <property type="protein sequence ID" value="KAG5837217.1"/>
    <property type="molecule type" value="Genomic_DNA"/>
</dbReference>
<accession>A0A9D3LVY3</accession>
<dbReference type="Proteomes" id="UP001044222">
    <property type="component" value="Chromosome 13"/>
</dbReference>
<feature type="region of interest" description="Disordered" evidence="7">
    <location>
        <begin position="384"/>
        <end position="426"/>
    </location>
</feature>
<organism evidence="9 10">
    <name type="scientific">Anguilla anguilla</name>
    <name type="common">European freshwater eel</name>
    <name type="synonym">Muraena anguilla</name>
    <dbReference type="NCBI Taxonomy" id="7936"/>
    <lineage>
        <taxon>Eukaryota</taxon>
        <taxon>Metazoa</taxon>
        <taxon>Chordata</taxon>
        <taxon>Craniata</taxon>
        <taxon>Vertebrata</taxon>
        <taxon>Euteleostomi</taxon>
        <taxon>Actinopterygii</taxon>
        <taxon>Neopterygii</taxon>
        <taxon>Teleostei</taxon>
        <taxon>Anguilliformes</taxon>
        <taxon>Anguillidae</taxon>
        <taxon>Anguilla</taxon>
    </lineage>
</organism>
<dbReference type="InterPro" id="IPR036213">
    <property type="entry name" value="Calpain_III_sf"/>
</dbReference>
<dbReference type="PROSITE" id="PS00139">
    <property type="entry name" value="THIOL_PROTEASE_CYS"/>
    <property type="match status" value="1"/>
</dbReference>
<comment type="caution">
    <text evidence="9">The sequence shown here is derived from an EMBL/GenBank/DDBJ whole genome shotgun (WGS) entry which is preliminary data.</text>
</comment>
<dbReference type="SUPFAM" id="SSF49758">
    <property type="entry name" value="Calpain large subunit, middle domain (domain III)"/>
    <property type="match status" value="1"/>
</dbReference>
<reference evidence="9" key="1">
    <citation type="submission" date="2021-01" db="EMBL/GenBank/DDBJ databases">
        <title>A chromosome-scale assembly of European eel, Anguilla anguilla.</title>
        <authorList>
            <person name="Henkel C."/>
            <person name="Jong-Raadsen S.A."/>
            <person name="Dufour S."/>
            <person name="Weltzien F.-A."/>
            <person name="Palstra A.P."/>
            <person name="Pelster B."/>
            <person name="Spaink H.P."/>
            <person name="Van Den Thillart G.E."/>
            <person name="Jansen H."/>
            <person name="Zahm M."/>
            <person name="Klopp C."/>
            <person name="Cedric C."/>
            <person name="Louis A."/>
            <person name="Berthelot C."/>
            <person name="Parey E."/>
            <person name="Roest Crollius H."/>
            <person name="Montfort J."/>
            <person name="Robinson-Rechavi M."/>
            <person name="Bucao C."/>
            <person name="Bouchez O."/>
            <person name="Gislard M."/>
            <person name="Lluch J."/>
            <person name="Milhes M."/>
            <person name="Lampietro C."/>
            <person name="Lopez Roques C."/>
            <person name="Donnadieu C."/>
            <person name="Braasch I."/>
            <person name="Desvignes T."/>
            <person name="Postlethwait J."/>
            <person name="Bobe J."/>
            <person name="Guiguen Y."/>
            <person name="Dirks R."/>
        </authorList>
    </citation>
    <scope>NUCLEOTIDE SEQUENCE</scope>
    <source>
        <strain evidence="9">Tag_6206</strain>
        <tissue evidence="9">Liver</tissue>
    </source>
</reference>
<evidence type="ECO:0000256" key="2">
    <source>
        <dbReference type="ARBA" id="ARBA00022670"/>
    </source>
</evidence>
<dbReference type="GO" id="GO:0004198">
    <property type="term" value="F:calcium-dependent cysteine-type endopeptidase activity"/>
    <property type="evidence" value="ECO:0007669"/>
    <property type="project" value="InterPro"/>
</dbReference>
<dbReference type="Gene3D" id="3.90.70.10">
    <property type="entry name" value="Cysteine proteinases"/>
    <property type="match status" value="1"/>
</dbReference>
<feature type="active site" evidence="5 6">
    <location>
        <position position="92"/>
    </location>
</feature>
<comment type="similarity">
    <text evidence="1">Belongs to the peptidase C2 family.</text>
</comment>
<evidence type="ECO:0000256" key="3">
    <source>
        <dbReference type="ARBA" id="ARBA00022801"/>
    </source>
</evidence>
<dbReference type="InterPro" id="IPR022682">
    <property type="entry name" value="Calpain_domain_III"/>
</dbReference>
<dbReference type="PANTHER" id="PTHR10183:SF393">
    <property type="entry name" value="CALPAIN-LIKE ISOFORM X1"/>
    <property type="match status" value="1"/>
</dbReference>
<evidence type="ECO:0000313" key="9">
    <source>
        <dbReference type="EMBL" id="KAG5837217.1"/>
    </source>
</evidence>
<keyword evidence="2 6" id="KW-0645">Protease</keyword>
<dbReference type="PANTHER" id="PTHR10183">
    <property type="entry name" value="CALPAIN"/>
    <property type="match status" value="1"/>
</dbReference>
<dbReference type="InterPro" id="IPR000169">
    <property type="entry name" value="Pept_cys_AS"/>
</dbReference>
<dbReference type="GO" id="GO:0006508">
    <property type="term" value="P:proteolysis"/>
    <property type="evidence" value="ECO:0007669"/>
    <property type="project" value="UniProtKB-KW"/>
</dbReference>
<keyword evidence="10" id="KW-1185">Reference proteome</keyword>
<dbReference type="Pfam" id="PF01067">
    <property type="entry name" value="Calpain_III"/>
    <property type="match status" value="1"/>
</dbReference>
<evidence type="ECO:0000313" key="10">
    <source>
        <dbReference type="Proteomes" id="UP001044222"/>
    </source>
</evidence>
<dbReference type="SMART" id="SM00230">
    <property type="entry name" value="CysPc"/>
    <property type="match status" value="1"/>
</dbReference>
<dbReference type="SUPFAM" id="SSF54001">
    <property type="entry name" value="Cysteine proteinases"/>
    <property type="match status" value="1"/>
</dbReference>
<evidence type="ECO:0000256" key="7">
    <source>
        <dbReference type="SAM" id="MobiDB-lite"/>
    </source>
</evidence>
<dbReference type="AlphaFoldDB" id="A0A9D3LVY3"/>
<feature type="active site" evidence="5 6">
    <location>
        <position position="250"/>
    </location>
</feature>
<gene>
    <name evidence="9" type="ORF">ANANG_G00236980</name>
</gene>
<dbReference type="FunFam" id="3.90.70.10:FF:000001">
    <property type="entry name" value="Calpain-1 catalytic subunit"/>
    <property type="match status" value="1"/>
</dbReference>
<keyword evidence="4 6" id="KW-0788">Thiol protease</keyword>
<evidence type="ECO:0000259" key="8">
    <source>
        <dbReference type="PROSITE" id="PS50203"/>
    </source>
</evidence>
<dbReference type="PROSITE" id="PS50203">
    <property type="entry name" value="CALPAIN_CAT"/>
    <property type="match status" value="1"/>
</dbReference>
<keyword evidence="3 6" id="KW-0378">Hydrolase</keyword>
<evidence type="ECO:0000256" key="4">
    <source>
        <dbReference type="ARBA" id="ARBA00022807"/>
    </source>
</evidence>
<feature type="active site" evidence="5 6">
    <location>
        <position position="274"/>
    </location>
</feature>
<evidence type="ECO:0000256" key="1">
    <source>
        <dbReference type="ARBA" id="ARBA00007623"/>
    </source>
</evidence>
<dbReference type="GO" id="GO:0005737">
    <property type="term" value="C:cytoplasm"/>
    <property type="evidence" value="ECO:0007669"/>
    <property type="project" value="TreeGrafter"/>
</dbReference>
<dbReference type="PRINTS" id="PR00704">
    <property type="entry name" value="CALPAIN"/>
</dbReference>
<dbReference type="Pfam" id="PF00648">
    <property type="entry name" value="Peptidase_C2"/>
    <property type="match status" value="1"/>
</dbReference>
<dbReference type="Gene3D" id="2.60.120.380">
    <property type="match status" value="1"/>
</dbReference>
<dbReference type="CDD" id="cd00044">
    <property type="entry name" value="CysPc"/>
    <property type="match status" value="1"/>
</dbReference>
<dbReference type="InterPro" id="IPR038765">
    <property type="entry name" value="Papain-like_cys_pep_sf"/>
</dbReference>
<protein>
    <recommendedName>
        <fullName evidence="8">Calpain catalytic domain-containing protein</fullName>
    </recommendedName>
</protein>
<name>A0A9D3LVY3_ANGAN</name>
<dbReference type="GO" id="GO:0043066">
    <property type="term" value="P:negative regulation of apoptotic process"/>
    <property type="evidence" value="ECO:0007669"/>
    <property type="project" value="TreeGrafter"/>
</dbReference>
<feature type="compositionally biased region" description="Acidic residues" evidence="7">
    <location>
        <begin position="386"/>
        <end position="412"/>
    </location>
</feature>
<dbReference type="InterPro" id="IPR022684">
    <property type="entry name" value="Calpain_cysteine_protease"/>
</dbReference>
<feature type="domain" description="Calpain catalytic" evidence="8">
    <location>
        <begin position="35"/>
        <end position="333"/>
    </location>
</feature>
<sequence length="426" mass="47247">MDCDRSVPGSVDNPLKFRNQDYESLRRGCLESKSLFSDPEFLADNSSIGMPADPDPSKAVKWLRPKEISPSAVFIEGTTGTTDICQGQLGDCWLLAALSCLTLHPTLFAKVVPTDQSLSEPYAGIYHFRFWQYGEWIEVVVDDRLPVRSGRLLFSYSRTQNEFWSALVEKAYAKLIGSYSSLKGGNISEGMEDFMGGIANSLPVSSRTPRVLWRAISAALSRGTLISCFIQAPSWREIGKVNSQGLVMGHAYAITNSNKVQQESGEVSLIRLRNPWGFVEYCGPWSDKCKDWEKVDSAEKKRIELIEAEDGEFWINVEDFSTLFDTVELCSVNPDSLVEGQDVPSSAWTISSHHGSWVPGCSAGGSRRYRRSFWKNPQFRLILSERDEDVDDDDDDDEDEIGDDDDVEEEEGAGAGGGGAKAPGSR</sequence>
<evidence type="ECO:0000256" key="5">
    <source>
        <dbReference type="PIRSR" id="PIRSR622684-1"/>
    </source>
</evidence>
<evidence type="ECO:0000256" key="6">
    <source>
        <dbReference type="PROSITE-ProRule" id="PRU00239"/>
    </source>
</evidence>
<proteinExistence type="inferred from homology"/>
<feature type="compositionally biased region" description="Gly residues" evidence="7">
    <location>
        <begin position="413"/>
        <end position="426"/>
    </location>
</feature>